<gene>
    <name evidence="1" type="ORF">WN944_022878</name>
</gene>
<dbReference type="PANTHER" id="PTHR48007:SF19">
    <property type="entry name" value="POLLEN RECEPTOR-LIKE KINASE 5"/>
    <property type="match status" value="1"/>
</dbReference>
<reference evidence="1 2" key="1">
    <citation type="submission" date="2024-05" db="EMBL/GenBank/DDBJ databases">
        <title>Haplotype-resolved chromosome-level genome assembly of Huyou (Citrus changshanensis).</title>
        <authorList>
            <person name="Miao C."/>
            <person name="Chen W."/>
            <person name="Wu Y."/>
            <person name="Wang L."/>
            <person name="Zhao S."/>
            <person name="Grierson D."/>
            <person name="Xu C."/>
            <person name="Chen K."/>
        </authorList>
    </citation>
    <scope>NUCLEOTIDE SEQUENCE [LARGE SCALE GENOMIC DNA]</scope>
    <source>
        <strain evidence="1">01-14</strain>
        <tissue evidence="1">Leaf</tissue>
    </source>
</reference>
<organism evidence="1 2">
    <name type="scientific">Citrus x changshan-huyou</name>
    <dbReference type="NCBI Taxonomy" id="2935761"/>
    <lineage>
        <taxon>Eukaryota</taxon>
        <taxon>Viridiplantae</taxon>
        <taxon>Streptophyta</taxon>
        <taxon>Embryophyta</taxon>
        <taxon>Tracheophyta</taxon>
        <taxon>Spermatophyta</taxon>
        <taxon>Magnoliopsida</taxon>
        <taxon>eudicotyledons</taxon>
        <taxon>Gunneridae</taxon>
        <taxon>Pentapetalae</taxon>
        <taxon>rosids</taxon>
        <taxon>malvids</taxon>
        <taxon>Sapindales</taxon>
        <taxon>Rutaceae</taxon>
        <taxon>Aurantioideae</taxon>
        <taxon>Citrus</taxon>
    </lineage>
</organism>
<evidence type="ECO:0000313" key="1">
    <source>
        <dbReference type="EMBL" id="KAK9229912.1"/>
    </source>
</evidence>
<sequence>MNNVGREDFREHLRRLCRLERPNLLPLRAFYYRQEEKLLLYEFVDNGGLASKFHGKNFNFFDLILNVLVH</sequence>
<dbReference type="InterPro" id="IPR011009">
    <property type="entry name" value="Kinase-like_dom_sf"/>
</dbReference>
<protein>
    <submittedName>
        <fullName evidence="1">Uncharacterized protein</fullName>
    </submittedName>
</protein>
<proteinExistence type="predicted"/>
<comment type="caution">
    <text evidence="1">The sequence shown here is derived from an EMBL/GenBank/DDBJ whole genome shotgun (WGS) entry which is preliminary data.</text>
</comment>
<accession>A0AAP0N278</accession>
<dbReference type="PANTHER" id="PTHR48007">
    <property type="entry name" value="LEUCINE-RICH REPEAT RECEPTOR-LIKE PROTEIN KINASE PXC1"/>
    <property type="match status" value="1"/>
</dbReference>
<name>A0AAP0N278_9ROSI</name>
<dbReference type="AlphaFoldDB" id="A0AAP0N278"/>
<dbReference type="EMBL" id="JBCGBO010000001">
    <property type="protein sequence ID" value="KAK9229912.1"/>
    <property type="molecule type" value="Genomic_DNA"/>
</dbReference>
<dbReference type="Gene3D" id="3.30.200.20">
    <property type="entry name" value="Phosphorylase Kinase, domain 1"/>
    <property type="match status" value="1"/>
</dbReference>
<keyword evidence="2" id="KW-1185">Reference proteome</keyword>
<evidence type="ECO:0000313" key="2">
    <source>
        <dbReference type="Proteomes" id="UP001428341"/>
    </source>
</evidence>
<dbReference type="InterPro" id="IPR046959">
    <property type="entry name" value="PRK1-6/SRF4-like"/>
</dbReference>
<dbReference type="Proteomes" id="UP001428341">
    <property type="component" value="Unassembled WGS sequence"/>
</dbReference>
<dbReference type="SUPFAM" id="SSF56112">
    <property type="entry name" value="Protein kinase-like (PK-like)"/>
    <property type="match status" value="1"/>
</dbReference>